<dbReference type="AlphaFoldDB" id="A0A0D9X5Z1"/>
<dbReference type="Pfam" id="PF00067">
    <property type="entry name" value="p450"/>
    <property type="match status" value="1"/>
</dbReference>
<feature type="transmembrane region" description="Helical" evidence="6">
    <location>
        <begin position="529"/>
        <end position="547"/>
    </location>
</feature>
<dbReference type="InterPro" id="IPR036396">
    <property type="entry name" value="Cyt_P450_sf"/>
</dbReference>
<dbReference type="EnsemblPlants" id="LPERR08G07160.2">
    <property type="protein sequence ID" value="LPERR08G07160.2"/>
    <property type="gene ID" value="LPERR08G07160"/>
</dbReference>
<evidence type="ECO:0000313" key="7">
    <source>
        <dbReference type="EnsemblPlants" id="LPERR08G07160.2"/>
    </source>
</evidence>
<dbReference type="InterPro" id="IPR017972">
    <property type="entry name" value="Cyt_P450_CS"/>
</dbReference>
<evidence type="ECO:0000313" key="8">
    <source>
        <dbReference type="Proteomes" id="UP000032180"/>
    </source>
</evidence>
<evidence type="ECO:0000256" key="3">
    <source>
        <dbReference type="ARBA" id="ARBA00023002"/>
    </source>
</evidence>
<dbReference type="GO" id="GO:0020037">
    <property type="term" value="F:heme binding"/>
    <property type="evidence" value="ECO:0007669"/>
    <property type="project" value="InterPro"/>
</dbReference>
<dbReference type="STRING" id="77586.A0A0D9X5Z1"/>
<keyword evidence="4 5" id="KW-0408">Iron</keyword>
<comment type="similarity">
    <text evidence="1">Belongs to the cytochrome P450 family.</text>
</comment>
<organism evidence="7 8">
    <name type="scientific">Leersia perrieri</name>
    <dbReference type="NCBI Taxonomy" id="77586"/>
    <lineage>
        <taxon>Eukaryota</taxon>
        <taxon>Viridiplantae</taxon>
        <taxon>Streptophyta</taxon>
        <taxon>Embryophyta</taxon>
        <taxon>Tracheophyta</taxon>
        <taxon>Spermatophyta</taxon>
        <taxon>Magnoliopsida</taxon>
        <taxon>Liliopsida</taxon>
        <taxon>Poales</taxon>
        <taxon>Poaceae</taxon>
        <taxon>BOP clade</taxon>
        <taxon>Oryzoideae</taxon>
        <taxon>Oryzeae</taxon>
        <taxon>Oryzinae</taxon>
        <taxon>Leersia</taxon>
    </lineage>
</organism>
<dbReference type="CDD" id="cd11064">
    <property type="entry name" value="CYP86A"/>
    <property type="match status" value="1"/>
</dbReference>
<dbReference type="PRINTS" id="PR00385">
    <property type="entry name" value="P450"/>
</dbReference>
<evidence type="ECO:0000256" key="1">
    <source>
        <dbReference type="ARBA" id="ARBA00010617"/>
    </source>
</evidence>
<dbReference type="GO" id="GO:0006629">
    <property type="term" value="P:lipid metabolic process"/>
    <property type="evidence" value="ECO:0007669"/>
    <property type="project" value="UniProtKB-ARBA"/>
</dbReference>
<accession>A0A0D9X5Z1</accession>
<keyword evidence="6" id="KW-0472">Membrane</keyword>
<dbReference type="Proteomes" id="UP000032180">
    <property type="component" value="Chromosome 8"/>
</dbReference>
<evidence type="ECO:0000256" key="4">
    <source>
        <dbReference type="ARBA" id="ARBA00023004"/>
    </source>
</evidence>
<dbReference type="PRINTS" id="PR00465">
    <property type="entry name" value="EP450IV"/>
</dbReference>
<evidence type="ECO:0000256" key="6">
    <source>
        <dbReference type="SAM" id="Phobius"/>
    </source>
</evidence>
<keyword evidence="8" id="KW-1185">Reference proteome</keyword>
<reference evidence="7" key="3">
    <citation type="submission" date="2015-04" db="UniProtKB">
        <authorList>
            <consortium name="EnsemblPlants"/>
        </authorList>
    </citation>
    <scope>IDENTIFICATION</scope>
</reference>
<proteinExistence type="inferred from homology"/>
<dbReference type="InterPro" id="IPR002403">
    <property type="entry name" value="Cyt_P450_E_grp-IV"/>
</dbReference>
<dbReference type="SUPFAM" id="SSF48264">
    <property type="entry name" value="Cytochrome P450"/>
    <property type="match status" value="2"/>
</dbReference>
<dbReference type="HOGENOM" id="CLU_359186_0_0_1"/>
<dbReference type="Gramene" id="LPERR08G07160.2">
    <property type="protein sequence ID" value="LPERR08G07160.2"/>
    <property type="gene ID" value="LPERR08G07160"/>
</dbReference>
<keyword evidence="2 5" id="KW-0479">Metal-binding</keyword>
<keyword evidence="3" id="KW-0560">Oxidoreductase</keyword>
<dbReference type="PANTHER" id="PTHR24296">
    <property type="entry name" value="CYTOCHROME P450"/>
    <property type="match status" value="1"/>
</dbReference>
<keyword evidence="6" id="KW-1133">Transmembrane helix</keyword>
<dbReference type="GO" id="GO:0004497">
    <property type="term" value="F:monooxygenase activity"/>
    <property type="evidence" value="ECO:0007669"/>
    <property type="project" value="InterPro"/>
</dbReference>
<keyword evidence="6" id="KW-0812">Transmembrane</keyword>
<keyword evidence="5" id="KW-0349">Heme</keyword>
<reference evidence="7 8" key="1">
    <citation type="submission" date="2012-08" db="EMBL/GenBank/DDBJ databases">
        <title>Oryza genome evolution.</title>
        <authorList>
            <person name="Wing R.A."/>
        </authorList>
    </citation>
    <scope>NUCLEOTIDE SEQUENCE</scope>
</reference>
<dbReference type="InterPro" id="IPR001128">
    <property type="entry name" value="Cyt_P450"/>
</dbReference>
<dbReference type="eggNOG" id="KOG0157">
    <property type="taxonomic scope" value="Eukaryota"/>
</dbReference>
<dbReference type="GO" id="GO:0016705">
    <property type="term" value="F:oxidoreductase activity, acting on paired donors, with incorporation or reduction of molecular oxygen"/>
    <property type="evidence" value="ECO:0007669"/>
    <property type="project" value="InterPro"/>
</dbReference>
<dbReference type="PROSITE" id="PS00086">
    <property type="entry name" value="CYTOCHROME_P450"/>
    <property type="match status" value="1"/>
</dbReference>
<comment type="cofactor">
    <cofactor evidence="5">
        <name>heme</name>
        <dbReference type="ChEBI" id="CHEBI:30413"/>
    </cofactor>
</comment>
<evidence type="ECO:0000256" key="2">
    <source>
        <dbReference type="ARBA" id="ARBA00022723"/>
    </source>
</evidence>
<dbReference type="GO" id="GO:0005506">
    <property type="term" value="F:iron ion binding"/>
    <property type="evidence" value="ECO:0007669"/>
    <property type="project" value="InterPro"/>
</dbReference>
<sequence>MALAPFLPTELVVSSLTMIVLVCLYKAYWRPKYRYLYPVDWPTIGLLPSLVGNRNRLHDHVTDVLAGAGQSYTAHGLGTAGMRFFITCDPDNVRHIFTTNHDNYPKGHEFAEIFDIMAGIFFTMDGEECSRQRAKAQSILSDPRLVASIASRCHDKVKDGLLPFLAKKPVVEMQDLSTRFMFDVTAMAVFGVDPGCLSPDMPSMHVSVAMDTIMEVGLFRHTVPAPLWKAMRWFKIGPEGKLDMAHTGLHGFITQMMEQKAMTRKATPTPSMDILSSYIDDPDYTGLMHSLLITYMVAGRDTIGTTLPWFFYNLAMKPHVVSAIRDELAPIAAARKDDDMTMMTFSPEDTKPLVYLQAALLETLRLYPPGWIERKTVVANDVMPSGHEVRAGDTVLISAYSMGRMESLWGKDCYEYRPERWLYDDDDDIGGGARKKKRLRYVASHKFLAFNSGPRMCLGKHIAIMQMKTVAAAVVWNFDVEVVEGHTVEPKLSCLLQMKNGVMLKVNKRALIGHQLVTMALAPFLPTELVVSSLIIIVLVFQYIAYWRSKYKYLYPVEWPMLGLLIPFLVANRNRLHDYVTDAGQSITAHGLATNGMRFFITSCQDAEHPQRPMSGRLDRIVMPRQGEGRSPPIPGQETGRCDAGSRHEVHVRRDGHGGVKDGLLPFLAKKPVVEMQDLATRFMFDVTAMVVFGVVPGCLSLDMPLMHVLIAMDTIMEVGLFRHTVPAPLWKVMRRFKIGPEGKLDMAHTGLRGFITQMMEQKAMTRKATPTLSMHIFSS</sequence>
<name>A0A0D9X5Z1_9ORYZ</name>
<protein>
    <submittedName>
        <fullName evidence="7">Uncharacterized protein</fullName>
    </submittedName>
</protein>
<dbReference type="Gene3D" id="1.10.630.10">
    <property type="entry name" value="Cytochrome P450"/>
    <property type="match status" value="2"/>
</dbReference>
<reference evidence="8" key="2">
    <citation type="submission" date="2013-12" db="EMBL/GenBank/DDBJ databases">
        <authorList>
            <person name="Yu Y."/>
            <person name="Lee S."/>
            <person name="de Baynast K."/>
            <person name="Wissotski M."/>
            <person name="Liu L."/>
            <person name="Talag J."/>
            <person name="Goicoechea J."/>
            <person name="Angelova A."/>
            <person name="Jetty R."/>
            <person name="Kudrna D."/>
            <person name="Golser W."/>
            <person name="Rivera L."/>
            <person name="Zhang J."/>
            <person name="Wing R."/>
        </authorList>
    </citation>
    <scope>NUCLEOTIDE SEQUENCE</scope>
</reference>
<feature type="binding site" description="axial binding residue" evidence="5">
    <location>
        <position position="457"/>
    </location>
    <ligand>
        <name>heme</name>
        <dbReference type="ChEBI" id="CHEBI:30413"/>
    </ligand>
    <ligandPart>
        <name>Fe</name>
        <dbReference type="ChEBI" id="CHEBI:18248"/>
    </ligandPart>
</feature>
<evidence type="ECO:0000256" key="5">
    <source>
        <dbReference type="PIRSR" id="PIRSR602403-1"/>
    </source>
</evidence>